<protein>
    <submittedName>
        <fullName evidence="1">Uncharacterized protein</fullName>
    </submittedName>
</protein>
<proteinExistence type="predicted"/>
<keyword evidence="2" id="KW-1185">Reference proteome</keyword>
<dbReference type="EMBL" id="LN835309">
    <property type="protein sequence ID" value="CRH02900.1"/>
    <property type="molecule type" value="Genomic_DNA"/>
</dbReference>
<dbReference type="VEuPathDB" id="PlasmoDB:PRELSG_1463500"/>
<dbReference type="OrthoDB" id="370317at2759"/>
<dbReference type="GeneID" id="39739067"/>
<dbReference type="AlphaFoldDB" id="A0A1J1HBS1"/>
<accession>A0A1J1HBS1</accession>
<dbReference type="KEGG" id="prel:PRELSG_1463500"/>
<organism evidence="1 2">
    <name type="scientific">Plasmodium relictum</name>
    <dbReference type="NCBI Taxonomy" id="85471"/>
    <lineage>
        <taxon>Eukaryota</taxon>
        <taxon>Sar</taxon>
        <taxon>Alveolata</taxon>
        <taxon>Apicomplexa</taxon>
        <taxon>Aconoidasida</taxon>
        <taxon>Haemosporida</taxon>
        <taxon>Plasmodiidae</taxon>
        <taxon>Plasmodium</taxon>
        <taxon>Plasmodium (Haemamoeba)</taxon>
    </lineage>
</organism>
<sequence>MKKISDFYAYSKDRSTTVFNLRRKVEINKKKDESCWLKKLYYDFGKTKKDTFEYITEKKRQWKIKFSSLKFPYFKFNNSKYGNFPWYKKLYYLIRDQIYNLLNITDGKIEEKIEHSINENKIPREFASEEKFDNKSKQIQKNSNDSMFYKYSKKLKKTKTNETYFGERSQSELIKRNISSSIIPIRTNGSIVDENVLKDTSSISNINEEDFCDAKEAKEIDSNIILNKDNHNFLNVANSPKFNIKNTWEKLSGFIS</sequence>
<evidence type="ECO:0000313" key="2">
    <source>
        <dbReference type="Proteomes" id="UP000220158"/>
    </source>
</evidence>
<evidence type="ECO:0000313" key="1">
    <source>
        <dbReference type="EMBL" id="CRH02900.1"/>
    </source>
</evidence>
<dbReference type="Proteomes" id="UP000220158">
    <property type="component" value="Chromosome 14"/>
</dbReference>
<gene>
    <name evidence="1" type="ORF">PRELSG_1463500</name>
</gene>
<name>A0A1J1HBS1_PLARL</name>
<dbReference type="RefSeq" id="XP_028535420.1">
    <property type="nucleotide sequence ID" value="XM_028679737.1"/>
</dbReference>
<reference evidence="1 2" key="1">
    <citation type="submission" date="2015-04" db="EMBL/GenBank/DDBJ databases">
        <authorList>
            <consortium name="Pathogen Informatics"/>
        </authorList>
    </citation>
    <scope>NUCLEOTIDE SEQUENCE [LARGE SCALE GENOMIC DNA]</scope>
    <source>
        <strain evidence="1 2">SGS1</strain>
    </source>
</reference>
<dbReference type="OMA" id="KCENSKY"/>